<keyword evidence="3" id="KW-1185">Reference proteome</keyword>
<protein>
    <recommendedName>
        <fullName evidence="1">Ig-like domain-containing protein</fullName>
    </recommendedName>
</protein>
<evidence type="ECO:0000313" key="3">
    <source>
        <dbReference type="Proteomes" id="UP000287033"/>
    </source>
</evidence>
<evidence type="ECO:0000313" key="2">
    <source>
        <dbReference type="EMBL" id="GCC45835.1"/>
    </source>
</evidence>
<dbReference type="InterPro" id="IPR007110">
    <property type="entry name" value="Ig-like_dom"/>
</dbReference>
<dbReference type="GO" id="GO:0005886">
    <property type="term" value="C:plasma membrane"/>
    <property type="evidence" value="ECO:0007669"/>
    <property type="project" value="TreeGrafter"/>
</dbReference>
<dbReference type="InterPro" id="IPR050958">
    <property type="entry name" value="Cell_Adh-Cytoskel_Orgn"/>
</dbReference>
<dbReference type="SUPFAM" id="SSF48726">
    <property type="entry name" value="Immunoglobulin"/>
    <property type="match status" value="1"/>
</dbReference>
<dbReference type="PANTHER" id="PTHR45080">
    <property type="entry name" value="CONTACTIN 5"/>
    <property type="match status" value="1"/>
</dbReference>
<comment type="caution">
    <text evidence="2">The sequence shown here is derived from an EMBL/GenBank/DDBJ whole genome shotgun (WGS) entry which is preliminary data.</text>
</comment>
<sequence length="91" mass="9780">PPVLSLSVADVLVVDPGADVEIECRVDVGDPVPIVWWTHSPGPMPTNARTEGGKLWIREIGTPQAGYYNCSARNGVGNEAKKSVEIRVRGK</sequence>
<name>A0A401TT77_CHIPU</name>
<dbReference type="InterPro" id="IPR013783">
    <property type="entry name" value="Ig-like_fold"/>
</dbReference>
<dbReference type="InterPro" id="IPR036179">
    <property type="entry name" value="Ig-like_dom_sf"/>
</dbReference>
<dbReference type="SMART" id="SM00408">
    <property type="entry name" value="IGc2"/>
    <property type="match status" value="1"/>
</dbReference>
<dbReference type="Pfam" id="PF13927">
    <property type="entry name" value="Ig_3"/>
    <property type="match status" value="1"/>
</dbReference>
<dbReference type="STRING" id="137246.A0A401TT77"/>
<dbReference type="InterPro" id="IPR003598">
    <property type="entry name" value="Ig_sub2"/>
</dbReference>
<feature type="domain" description="Ig-like" evidence="1">
    <location>
        <begin position="1"/>
        <end position="87"/>
    </location>
</feature>
<dbReference type="AlphaFoldDB" id="A0A401TT77"/>
<dbReference type="OrthoDB" id="9446970at2759"/>
<gene>
    <name evidence="2" type="ORF">chiPu_0030122</name>
</gene>
<dbReference type="GO" id="GO:0050808">
    <property type="term" value="P:synapse organization"/>
    <property type="evidence" value="ECO:0007669"/>
    <property type="project" value="TreeGrafter"/>
</dbReference>
<dbReference type="SMART" id="SM00409">
    <property type="entry name" value="IG"/>
    <property type="match status" value="1"/>
</dbReference>
<dbReference type="PROSITE" id="PS50835">
    <property type="entry name" value="IG_LIKE"/>
    <property type="match status" value="1"/>
</dbReference>
<organism evidence="2 3">
    <name type="scientific">Chiloscyllium punctatum</name>
    <name type="common">Brownbanded bambooshark</name>
    <name type="synonym">Hemiscyllium punctatum</name>
    <dbReference type="NCBI Taxonomy" id="137246"/>
    <lineage>
        <taxon>Eukaryota</taxon>
        <taxon>Metazoa</taxon>
        <taxon>Chordata</taxon>
        <taxon>Craniata</taxon>
        <taxon>Vertebrata</taxon>
        <taxon>Chondrichthyes</taxon>
        <taxon>Elasmobranchii</taxon>
        <taxon>Galeomorphii</taxon>
        <taxon>Galeoidea</taxon>
        <taxon>Orectolobiformes</taxon>
        <taxon>Hemiscylliidae</taxon>
        <taxon>Chiloscyllium</taxon>
    </lineage>
</organism>
<dbReference type="EMBL" id="BEZZ01175097">
    <property type="protein sequence ID" value="GCC45835.1"/>
    <property type="molecule type" value="Genomic_DNA"/>
</dbReference>
<dbReference type="GO" id="GO:0030424">
    <property type="term" value="C:axon"/>
    <property type="evidence" value="ECO:0007669"/>
    <property type="project" value="TreeGrafter"/>
</dbReference>
<dbReference type="Gene3D" id="2.60.40.10">
    <property type="entry name" value="Immunoglobulins"/>
    <property type="match status" value="1"/>
</dbReference>
<reference evidence="2 3" key="1">
    <citation type="journal article" date="2018" name="Nat. Ecol. Evol.">
        <title>Shark genomes provide insights into elasmobranch evolution and the origin of vertebrates.</title>
        <authorList>
            <person name="Hara Y"/>
            <person name="Yamaguchi K"/>
            <person name="Onimaru K"/>
            <person name="Kadota M"/>
            <person name="Koyanagi M"/>
            <person name="Keeley SD"/>
            <person name="Tatsumi K"/>
            <person name="Tanaka K"/>
            <person name="Motone F"/>
            <person name="Kageyama Y"/>
            <person name="Nozu R"/>
            <person name="Adachi N"/>
            <person name="Nishimura O"/>
            <person name="Nakagawa R"/>
            <person name="Tanegashima C"/>
            <person name="Kiyatake I"/>
            <person name="Matsumoto R"/>
            <person name="Murakumo K"/>
            <person name="Nishida K"/>
            <person name="Terakita A"/>
            <person name="Kuratani S"/>
            <person name="Sato K"/>
            <person name="Hyodo S Kuraku.S."/>
        </authorList>
    </citation>
    <scope>NUCLEOTIDE SEQUENCE [LARGE SCALE GENOMIC DNA]</scope>
</reference>
<dbReference type="FunFam" id="2.60.40.10:FF:000262">
    <property type="entry name" value="MAM domain containing glycosylphosphatidylinositol anchor 1"/>
    <property type="match status" value="1"/>
</dbReference>
<proteinExistence type="predicted"/>
<feature type="non-terminal residue" evidence="2">
    <location>
        <position position="1"/>
    </location>
</feature>
<dbReference type="GO" id="GO:0007156">
    <property type="term" value="P:homophilic cell adhesion via plasma membrane adhesion molecules"/>
    <property type="evidence" value="ECO:0007669"/>
    <property type="project" value="TreeGrafter"/>
</dbReference>
<dbReference type="GO" id="GO:0043025">
    <property type="term" value="C:neuronal cell body"/>
    <property type="evidence" value="ECO:0007669"/>
    <property type="project" value="TreeGrafter"/>
</dbReference>
<dbReference type="Proteomes" id="UP000287033">
    <property type="component" value="Unassembled WGS sequence"/>
</dbReference>
<evidence type="ECO:0000259" key="1">
    <source>
        <dbReference type="PROSITE" id="PS50835"/>
    </source>
</evidence>
<dbReference type="PANTHER" id="PTHR45080:SF32">
    <property type="entry name" value="MAM DOMAIN CONTAINING GLYCOSYLPHOSPHATIDYLINOSITOL ANCHOR 1"/>
    <property type="match status" value="1"/>
</dbReference>
<dbReference type="GO" id="GO:0008046">
    <property type="term" value="F:axon guidance receptor activity"/>
    <property type="evidence" value="ECO:0007669"/>
    <property type="project" value="TreeGrafter"/>
</dbReference>
<accession>A0A401TT77</accession>
<dbReference type="InterPro" id="IPR003599">
    <property type="entry name" value="Ig_sub"/>
</dbReference>